<dbReference type="Proteomes" id="UP000886520">
    <property type="component" value="Chromosome 13"/>
</dbReference>
<sequence>MNNGSDNSCPLLAITHDDPLSEIFSFTNRTEGRPSACKVLLHEAAAPILTVNSTEGSSTAVITDSNSDSRSPYFQAHDEYTYPTGLLEDVVQLAACDTNHPPASCLLGLGADRLHRPELPAEHEYKNFTASYLDDYSTHVDATDNSAINPMSSSSVYEQCHGELTPFSCMNASLIRSPFLHLPSLINVDANIINQKGETQSQCMRRSQERANHCKILDGKSMHYNDDGSQCSKSVDVYSPAQKNKSSRHSWEDYAICSKQMMCPPTEGMVNNSMGWLIYRGAGHQGDRQRHQAVSWANAPESPCAKRRVLIEKYCGGPNIHTSIGSSAELSSYSTRSTDYIGRRHLQGIDLNRLPICQNSASSCEGSVALKLMQDSSEKKASSNSLMQLAEAGASSVTLSPSCRLFRSQTLDVNPSTSQRGSAALSTRCPLLGKEQEQRISKFSKDINSLCAHSLVRDQGAYCSTTLVTSNSPPMEYADNDWSPRRKRPTIVTVAAADRNNILAGCSTSFEDLQTMSPPGTPNMQGRSGRMLSNWSDPVFDSISKVQHSKLQQSGGISSLACKLKQLGASSGDQNITMKEKMAAVTVQGEGRYIGAAQLSYRAQLRPMHMDWNLNEDDQQCNTLIK</sequence>
<accession>A0A9D4UNX6</accession>
<proteinExistence type="predicted"/>
<name>A0A9D4UNX6_ADICA</name>
<organism evidence="1 2">
    <name type="scientific">Adiantum capillus-veneris</name>
    <name type="common">Maidenhair fern</name>
    <dbReference type="NCBI Taxonomy" id="13818"/>
    <lineage>
        <taxon>Eukaryota</taxon>
        <taxon>Viridiplantae</taxon>
        <taxon>Streptophyta</taxon>
        <taxon>Embryophyta</taxon>
        <taxon>Tracheophyta</taxon>
        <taxon>Polypodiopsida</taxon>
        <taxon>Polypodiidae</taxon>
        <taxon>Polypodiales</taxon>
        <taxon>Pteridineae</taxon>
        <taxon>Pteridaceae</taxon>
        <taxon>Vittarioideae</taxon>
        <taxon>Adiantum</taxon>
    </lineage>
</organism>
<keyword evidence="2" id="KW-1185">Reference proteome</keyword>
<dbReference type="EMBL" id="JABFUD020000013">
    <property type="protein sequence ID" value="KAI5071398.1"/>
    <property type="molecule type" value="Genomic_DNA"/>
</dbReference>
<dbReference type="AlphaFoldDB" id="A0A9D4UNX6"/>
<comment type="caution">
    <text evidence="1">The sequence shown here is derived from an EMBL/GenBank/DDBJ whole genome shotgun (WGS) entry which is preliminary data.</text>
</comment>
<evidence type="ECO:0000313" key="2">
    <source>
        <dbReference type="Proteomes" id="UP000886520"/>
    </source>
</evidence>
<reference evidence="1" key="1">
    <citation type="submission" date="2021-01" db="EMBL/GenBank/DDBJ databases">
        <title>Adiantum capillus-veneris genome.</title>
        <authorList>
            <person name="Fang Y."/>
            <person name="Liao Q."/>
        </authorList>
    </citation>
    <scope>NUCLEOTIDE SEQUENCE</scope>
    <source>
        <strain evidence="1">H3</strain>
        <tissue evidence="1">Leaf</tissue>
    </source>
</reference>
<evidence type="ECO:0000313" key="1">
    <source>
        <dbReference type="EMBL" id="KAI5071398.1"/>
    </source>
</evidence>
<protein>
    <submittedName>
        <fullName evidence="1">Uncharacterized protein</fullName>
    </submittedName>
</protein>
<gene>
    <name evidence="1" type="ORF">GOP47_0013649</name>
</gene>